<reference evidence="6 8" key="1">
    <citation type="submission" date="2014-03" db="EMBL/GenBank/DDBJ databases">
        <authorList>
            <person name="Casaregola S."/>
        </authorList>
    </citation>
    <scope>NUCLEOTIDE SEQUENCE [LARGE SCALE GENOMIC DNA]</scope>
    <source>
        <strain evidence="6 8">CLIB 918</strain>
    </source>
</reference>
<evidence type="ECO:0000313" key="6">
    <source>
        <dbReference type="EMBL" id="CDO53041.1"/>
    </source>
</evidence>
<evidence type="ECO:0000256" key="5">
    <source>
        <dbReference type="SAM" id="Phobius"/>
    </source>
</evidence>
<dbReference type="OrthoDB" id="67317at2759"/>
<proteinExistence type="predicted"/>
<reference evidence="7" key="3">
    <citation type="submission" date="2020-01" db="EMBL/GenBank/DDBJ databases">
        <authorList>
            <person name="Perkins V."/>
            <person name="Lessard M.-H."/>
            <person name="Dugat-Bony E."/>
            <person name="Frenette M."/>
            <person name="Labrie S."/>
        </authorList>
    </citation>
    <scope>NUCLEOTIDE SEQUENCE</scope>
    <source>
        <strain evidence="7">LMA-70</strain>
    </source>
</reference>
<sequence length="84" mass="9167">MKPVVSPLGAYFCTGISVFGILILSVLGWLFSIGHETVVGSITDPEDGKAVAKTLFGAVFIYIAFLAFCGCQIWTIQRQNRIRL</sequence>
<dbReference type="STRING" id="1173061.A0A0J9X741"/>
<evidence type="ECO:0000256" key="2">
    <source>
        <dbReference type="ARBA" id="ARBA00022692"/>
    </source>
</evidence>
<accession>A0A0J9X741</accession>
<keyword evidence="3 5" id="KW-1133">Transmembrane helix</keyword>
<evidence type="ECO:0000256" key="4">
    <source>
        <dbReference type="ARBA" id="ARBA00023136"/>
    </source>
</evidence>
<organism evidence="6 8">
    <name type="scientific">Geotrichum candidum</name>
    <name type="common">Oospora lactis</name>
    <name type="synonym">Dipodascus geotrichum</name>
    <dbReference type="NCBI Taxonomy" id="1173061"/>
    <lineage>
        <taxon>Eukaryota</taxon>
        <taxon>Fungi</taxon>
        <taxon>Dikarya</taxon>
        <taxon>Ascomycota</taxon>
        <taxon>Saccharomycotina</taxon>
        <taxon>Dipodascomycetes</taxon>
        <taxon>Dipodascales</taxon>
        <taxon>Dipodascaceae</taxon>
        <taxon>Geotrichum</taxon>
    </lineage>
</organism>
<reference evidence="7" key="2">
    <citation type="journal article" date="2020" name="Front. Microbiol.">
        <title>Phenotypic and Genetic Characterization of the Cheese Ripening Yeast Geotrichum candidum.</title>
        <authorList>
            <person name="Perkins V."/>
            <person name="Vignola S."/>
            <person name="Lessard M.H."/>
            <person name="Plante P.L."/>
            <person name="Corbeil J."/>
            <person name="Dugat-Bony E."/>
            <person name="Frenette M."/>
            <person name="Labrie S."/>
        </authorList>
    </citation>
    <scope>NUCLEOTIDE SEQUENCE</scope>
    <source>
        <strain evidence="7">LMA-70</strain>
    </source>
</reference>
<keyword evidence="4 5" id="KW-0472">Membrane</keyword>
<dbReference type="InterPro" id="IPR056552">
    <property type="entry name" value="Ribonucl_Kappa"/>
</dbReference>
<gene>
    <name evidence="6" type="ORF">BN980_GECA04s03299g</name>
    <name evidence="7" type="ORF">DV451_000545</name>
</gene>
<feature type="transmembrane region" description="Helical" evidence="5">
    <location>
        <begin position="54"/>
        <end position="76"/>
    </location>
</feature>
<dbReference type="GO" id="GO:0016020">
    <property type="term" value="C:membrane"/>
    <property type="evidence" value="ECO:0007669"/>
    <property type="project" value="UniProtKB-SubCell"/>
</dbReference>
<evidence type="ECO:0000256" key="1">
    <source>
        <dbReference type="ARBA" id="ARBA00004370"/>
    </source>
</evidence>
<feature type="transmembrane region" description="Helical" evidence="5">
    <location>
        <begin position="12"/>
        <end position="34"/>
    </location>
</feature>
<evidence type="ECO:0000256" key="3">
    <source>
        <dbReference type="ARBA" id="ARBA00022989"/>
    </source>
</evidence>
<dbReference type="EMBL" id="QQZK01000006">
    <property type="protein sequence ID" value="KAF5104632.1"/>
    <property type="molecule type" value="Genomic_DNA"/>
</dbReference>
<name>A0A0J9X741_GEOCN</name>
<dbReference type="Proteomes" id="UP000750522">
    <property type="component" value="Unassembled WGS sequence"/>
</dbReference>
<dbReference type="AlphaFoldDB" id="A0A0J9X741"/>
<evidence type="ECO:0000313" key="8">
    <source>
        <dbReference type="Proteomes" id="UP000242525"/>
    </source>
</evidence>
<keyword evidence="8" id="KW-1185">Reference proteome</keyword>
<evidence type="ECO:0000313" key="7">
    <source>
        <dbReference type="EMBL" id="KAF5104632.1"/>
    </source>
</evidence>
<protein>
    <submittedName>
        <fullName evidence="6">Uncharacterized protein</fullName>
    </submittedName>
</protein>
<comment type="caution">
    <text evidence="6">The sequence shown here is derived from an EMBL/GenBank/DDBJ whole genome shotgun (WGS) entry which is preliminary data.</text>
</comment>
<keyword evidence="2 5" id="KW-0812">Transmembrane</keyword>
<dbReference type="Pfam" id="PF23489">
    <property type="entry name" value="V-ATPase_su_f"/>
    <property type="match status" value="1"/>
</dbReference>
<dbReference type="Proteomes" id="UP000242525">
    <property type="component" value="Unassembled WGS sequence"/>
</dbReference>
<comment type="subcellular location">
    <subcellularLocation>
        <location evidence="1">Membrane</location>
    </subcellularLocation>
</comment>
<dbReference type="EMBL" id="CCBN010000004">
    <property type="protein sequence ID" value="CDO53041.1"/>
    <property type="molecule type" value="Genomic_DNA"/>
</dbReference>